<keyword evidence="3" id="KW-0804">Transcription</keyword>
<dbReference type="SMART" id="SM00421">
    <property type="entry name" value="HTH_LUXR"/>
    <property type="match status" value="1"/>
</dbReference>
<dbReference type="PANTHER" id="PTHR44688:SF16">
    <property type="entry name" value="DNA-BINDING TRANSCRIPTIONAL ACTIVATOR DEVR_DOSR"/>
    <property type="match status" value="1"/>
</dbReference>
<evidence type="ECO:0000259" key="4">
    <source>
        <dbReference type="PROSITE" id="PS50043"/>
    </source>
</evidence>
<evidence type="ECO:0000256" key="1">
    <source>
        <dbReference type="ARBA" id="ARBA00023015"/>
    </source>
</evidence>
<dbReference type="RefSeq" id="WP_208149963.1">
    <property type="nucleotide sequence ID" value="NZ_JAGETV010000013.1"/>
</dbReference>
<dbReference type="EMBL" id="JAGETV010000013">
    <property type="protein sequence ID" value="MBO1927581.1"/>
    <property type="molecule type" value="Genomic_DNA"/>
</dbReference>
<proteinExistence type="predicted"/>
<organism evidence="5 6">
    <name type="scientific">Thiomicrorhabdus marina</name>
    <dbReference type="NCBI Taxonomy" id="2818442"/>
    <lineage>
        <taxon>Bacteria</taxon>
        <taxon>Pseudomonadati</taxon>
        <taxon>Pseudomonadota</taxon>
        <taxon>Gammaproteobacteria</taxon>
        <taxon>Thiotrichales</taxon>
        <taxon>Piscirickettsiaceae</taxon>
        <taxon>Thiomicrorhabdus</taxon>
    </lineage>
</organism>
<dbReference type="Pfam" id="PF00196">
    <property type="entry name" value="GerE"/>
    <property type="match status" value="1"/>
</dbReference>
<dbReference type="PANTHER" id="PTHR44688">
    <property type="entry name" value="DNA-BINDING TRANSCRIPTIONAL ACTIVATOR DEVR_DOSR"/>
    <property type="match status" value="1"/>
</dbReference>
<evidence type="ECO:0000256" key="3">
    <source>
        <dbReference type="ARBA" id="ARBA00023163"/>
    </source>
</evidence>
<dbReference type="InterPro" id="IPR036388">
    <property type="entry name" value="WH-like_DNA-bd_sf"/>
</dbReference>
<dbReference type="PROSITE" id="PS50043">
    <property type="entry name" value="HTH_LUXR_2"/>
    <property type="match status" value="1"/>
</dbReference>
<name>A0ABS3Q5F4_9GAMM</name>
<dbReference type="Proteomes" id="UP000664835">
    <property type="component" value="Unassembled WGS sequence"/>
</dbReference>
<sequence length="299" mass="33570">MSFLQLSTKSASQQLGETVAEIYHYSQGAHLSDFKRHCYQALSKLVPLGECYWVIRSETLLPDSSQELQVFSGDSANSSLIDALSGCSFSNQLERVELPKQILNSQSNFAVCEMVSDDEGVTHQFLLTLQNSDADLQKLNQLIPHLQQAFRLNVLSRIQRQQQGCSLHCALCDRQGNLLAADQEFNQLMQSVSEQFSGTNVPFNLPDLSKFMLLGDVAINCVRTLDVFSLQATRFAKCHDRLTLKELQVCFYLKQALSNQQIAEVMGVSRKTVENHLGNIYRKLGQISRSELFALLNQA</sequence>
<keyword evidence="6" id="KW-1185">Reference proteome</keyword>
<dbReference type="CDD" id="cd06170">
    <property type="entry name" value="LuxR_C_like"/>
    <property type="match status" value="1"/>
</dbReference>
<gene>
    <name evidence="5" type="ORF">J3998_08310</name>
</gene>
<keyword evidence="1" id="KW-0805">Transcription regulation</keyword>
<evidence type="ECO:0000313" key="5">
    <source>
        <dbReference type="EMBL" id="MBO1927581.1"/>
    </source>
</evidence>
<protein>
    <submittedName>
        <fullName evidence="5">Helix-turn-helix transcriptional regulator</fullName>
    </submittedName>
</protein>
<feature type="domain" description="HTH luxR-type" evidence="4">
    <location>
        <begin position="240"/>
        <end position="299"/>
    </location>
</feature>
<dbReference type="InterPro" id="IPR016032">
    <property type="entry name" value="Sig_transdc_resp-reg_C-effctor"/>
</dbReference>
<keyword evidence="2" id="KW-0238">DNA-binding</keyword>
<dbReference type="SUPFAM" id="SSF46894">
    <property type="entry name" value="C-terminal effector domain of the bipartite response regulators"/>
    <property type="match status" value="1"/>
</dbReference>
<evidence type="ECO:0000256" key="2">
    <source>
        <dbReference type="ARBA" id="ARBA00023125"/>
    </source>
</evidence>
<dbReference type="PRINTS" id="PR00038">
    <property type="entry name" value="HTHLUXR"/>
</dbReference>
<accession>A0ABS3Q5F4</accession>
<reference evidence="5 6" key="1">
    <citation type="submission" date="2021-03" db="EMBL/GenBank/DDBJ databases">
        <title>Thiomicrorhabdus sp.nov.,novel sulfur-oxidizing bacteria isolated from coastal sediment.</title>
        <authorList>
            <person name="Liu X."/>
        </authorList>
    </citation>
    <scope>NUCLEOTIDE SEQUENCE [LARGE SCALE GENOMIC DNA]</scope>
    <source>
        <strain evidence="5 6">6S2-11</strain>
    </source>
</reference>
<dbReference type="Gene3D" id="1.10.10.10">
    <property type="entry name" value="Winged helix-like DNA-binding domain superfamily/Winged helix DNA-binding domain"/>
    <property type="match status" value="1"/>
</dbReference>
<evidence type="ECO:0000313" key="6">
    <source>
        <dbReference type="Proteomes" id="UP000664835"/>
    </source>
</evidence>
<dbReference type="InterPro" id="IPR000792">
    <property type="entry name" value="Tscrpt_reg_LuxR_C"/>
</dbReference>
<comment type="caution">
    <text evidence="5">The sequence shown here is derived from an EMBL/GenBank/DDBJ whole genome shotgun (WGS) entry which is preliminary data.</text>
</comment>